<feature type="chain" id="PRO_5021956225" evidence="2">
    <location>
        <begin position="26"/>
        <end position="168"/>
    </location>
</feature>
<dbReference type="PANTHER" id="PTHR36302">
    <property type="entry name" value="BLR7088 PROTEIN"/>
    <property type="match status" value="1"/>
</dbReference>
<evidence type="ECO:0000313" key="3">
    <source>
        <dbReference type="EMBL" id="TSE27721.1"/>
    </source>
</evidence>
<dbReference type="InterPro" id="IPR036182">
    <property type="entry name" value="PCuAC_sf"/>
</dbReference>
<sequence>MNTRHHRIRNAVAAAIVALTSAAWAQTVQVDNPWVRGTVAKQNATGAFMRLTAPEPMRLVGAQSPVAGVVEIHEMTMDKDVMRMRPIPSLPLPAGQPVELKPGGYHVMLMDLKRPLAAGETVPLTLVLENAAGQRLTQDVQAKVQALGGGGTAMPHGHGMHDHAGHKH</sequence>
<gene>
    <name evidence="3" type="ORF">Taqua_00215</name>
</gene>
<feature type="signal peptide" evidence="2">
    <location>
        <begin position="1"/>
        <end position="25"/>
    </location>
</feature>
<dbReference type="Gene3D" id="2.60.40.1890">
    <property type="entry name" value="PCu(A)C copper chaperone"/>
    <property type="match status" value="1"/>
</dbReference>
<feature type="compositionally biased region" description="Basic and acidic residues" evidence="1">
    <location>
        <begin position="159"/>
        <end position="168"/>
    </location>
</feature>
<evidence type="ECO:0000256" key="1">
    <source>
        <dbReference type="SAM" id="MobiDB-lite"/>
    </source>
</evidence>
<dbReference type="PANTHER" id="PTHR36302:SF1">
    <property type="entry name" value="COPPER CHAPERONE PCU(A)C"/>
    <property type="match status" value="1"/>
</dbReference>
<dbReference type="RefSeq" id="WP_144324202.1">
    <property type="nucleotide sequence ID" value="NZ_VJNA01000002.1"/>
</dbReference>
<reference evidence="3 4" key="1">
    <citation type="submission" date="2019-07" db="EMBL/GenBank/DDBJ databases">
        <title>Tepidimonas aquatica CLN-1 draft genome.</title>
        <authorList>
            <person name="Da Costa M.S."/>
            <person name="Froufe H.J.C."/>
            <person name="Egas C."/>
            <person name="Albuquerque L."/>
        </authorList>
    </citation>
    <scope>NUCLEOTIDE SEQUENCE [LARGE SCALE GENOMIC DNA]</scope>
    <source>
        <strain evidence="3 4">CLN-1</strain>
    </source>
</reference>
<dbReference type="AlphaFoldDB" id="A0A554WVW3"/>
<comment type="caution">
    <text evidence="3">The sequence shown here is derived from an EMBL/GenBank/DDBJ whole genome shotgun (WGS) entry which is preliminary data.</text>
</comment>
<dbReference type="EMBL" id="VJNA01000002">
    <property type="protein sequence ID" value="TSE27721.1"/>
    <property type="molecule type" value="Genomic_DNA"/>
</dbReference>
<dbReference type="Proteomes" id="UP000318554">
    <property type="component" value="Unassembled WGS sequence"/>
</dbReference>
<feature type="region of interest" description="Disordered" evidence="1">
    <location>
        <begin position="149"/>
        <end position="168"/>
    </location>
</feature>
<protein>
    <submittedName>
        <fullName evidence="3">Copper chaperone PCu(A)C</fullName>
    </submittedName>
</protein>
<dbReference type="InterPro" id="IPR007410">
    <property type="entry name" value="LpqE-like"/>
</dbReference>
<dbReference type="InterPro" id="IPR058248">
    <property type="entry name" value="Lxx211020-like"/>
</dbReference>
<dbReference type="OrthoDB" id="9796962at2"/>
<dbReference type="Pfam" id="PF04314">
    <property type="entry name" value="PCuAC"/>
    <property type="match status" value="1"/>
</dbReference>
<proteinExistence type="predicted"/>
<dbReference type="SUPFAM" id="SSF110087">
    <property type="entry name" value="DR1885-like metal-binding protein"/>
    <property type="match status" value="1"/>
</dbReference>
<evidence type="ECO:0000256" key="2">
    <source>
        <dbReference type="SAM" id="SignalP"/>
    </source>
</evidence>
<keyword evidence="2" id="KW-0732">Signal</keyword>
<accession>A0A554WVW3</accession>
<name>A0A554WVW3_9BURK</name>
<keyword evidence="4" id="KW-1185">Reference proteome</keyword>
<evidence type="ECO:0000313" key="4">
    <source>
        <dbReference type="Proteomes" id="UP000318554"/>
    </source>
</evidence>
<organism evidence="3 4">
    <name type="scientific">Tepidimonas aquatica</name>
    <dbReference type="NCBI Taxonomy" id="247482"/>
    <lineage>
        <taxon>Bacteria</taxon>
        <taxon>Pseudomonadati</taxon>
        <taxon>Pseudomonadota</taxon>
        <taxon>Betaproteobacteria</taxon>
        <taxon>Burkholderiales</taxon>
        <taxon>Tepidimonas</taxon>
    </lineage>
</organism>